<gene>
    <name evidence="10" type="primary">NKX3-1</name>
</gene>
<organism evidence="9 10">
    <name type="scientific">Apteryx mantelli</name>
    <name type="common">North Island brown kiwi</name>
    <dbReference type="NCBI Taxonomy" id="2696672"/>
    <lineage>
        <taxon>Eukaryota</taxon>
        <taxon>Metazoa</taxon>
        <taxon>Chordata</taxon>
        <taxon>Craniata</taxon>
        <taxon>Vertebrata</taxon>
        <taxon>Euteleostomi</taxon>
        <taxon>Archelosauria</taxon>
        <taxon>Archosauria</taxon>
        <taxon>Dinosauria</taxon>
        <taxon>Saurischia</taxon>
        <taxon>Theropoda</taxon>
        <taxon>Coelurosauria</taxon>
        <taxon>Aves</taxon>
        <taxon>Palaeognathae</taxon>
        <taxon>Apterygiformes</taxon>
        <taxon>Apterygidae</taxon>
        <taxon>Apteryx</taxon>
    </lineage>
</organism>
<dbReference type="Gene3D" id="1.10.10.60">
    <property type="entry name" value="Homeodomain-like"/>
    <property type="match status" value="1"/>
</dbReference>
<evidence type="ECO:0000256" key="7">
    <source>
        <dbReference type="SAM" id="MobiDB-lite"/>
    </source>
</evidence>
<feature type="compositionally biased region" description="Gly residues" evidence="7">
    <location>
        <begin position="66"/>
        <end position="75"/>
    </location>
</feature>
<feature type="region of interest" description="Disordered" evidence="7">
    <location>
        <begin position="1"/>
        <end position="134"/>
    </location>
</feature>
<protein>
    <submittedName>
        <fullName evidence="10">Homeobox protein Nkx-3.1</fullName>
    </submittedName>
</protein>
<dbReference type="Proteomes" id="UP001652627">
    <property type="component" value="Chromosome 29"/>
</dbReference>
<dbReference type="InterPro" id="IPR009057">
    <property type="entry name" value="Homeodomain-like_sf"/>
</dbReference>
<evidence type="ECO:0000256" key="2">
    <source>
        <dbReference type="ARBA" id="ARBA00023125"/>
    </source>
</evidence>
<dbReference type="InterPro" id="IPR020479">
    <property type="entry name" value="HD_metazoa"/>
</dbReference>
<dbReference type="PANTHER" id="PTHR24340:SF38">
    <property type="entry name" value="HOMEOBOX PROTEIN NKX-3.1"/>
    <property type="match status" value="1"/>
</dbReference>
<dbReference type="PRINTS" id="PR00024">
    <property type="entry name" value="HOMEOBOX"/>
</dbReference>
<dbReference type="RefSeq" id="XP_067168366.1">
    <property type="nucleotide sequence ID" value="XM_067312265.1"/>
</dbReference>
<name>A0ABM4FTU1_9AVES</name>
<dbReference type="PROSITE" id="PS50071">
    <property type="entry name" value="HOMEOBOX_2"/>
    <property type="match status" value="1"/>
</dbReference>
<feature type="compositionally biased region" description="Basic residues" evidence="7">
    <location>
        <begin position="119"/>
        <end position="128"/>
    </location>
</feature>
<dbReference type="SMART" id="SM00389">
    <property type="entry name" value="HOX"/>
    <property type="match status" value="1"/>
</dbReference>
<keyword evidence="9" id="KW-1185">Reference proteome</keyword>
<accession>A0ABM4FTU1</accession>
<dbReference type="PANTHER" id="PTHR24340">
    <property type="entry name" value="HOMEOBOX PROTEIN NKX"/>
    <property type="match status" value="1"/>
</dbReference>
<comment type="subcellular location">
    <subcellularLocation>
        <location evidence="1 5 6">Nucleus</location>
    </subcellularLocation>
</comment>
<reference evidence="10" key="1">
    <citation type="submission" date="2025-08" db="UniProtKB">
        <authorList>
            <consortium name="RefSeq"/>
        </authorList>
    </citation>
    <scope>IDENTIFICATION</scope>
    <source>
        <tissue evidence="10">Blood</tissue>
    </source>
</reference>
<dbReference type="InterPro" id="IPR017970">
    <property type="entry name" value="Homeobox_CS"/>
</dbReference>
<dbReference type="InterPro" id="IPR050394">
    <property type="entry name" value="Homeobox_NK-like"/>
</dbReference>
<evidence type="ECO:0000256" key="4">
    <source>
        <dbReference type="ARBA" id="ARBA00023242"/>
    </source>
</evidence>
<proteinExistence type="predicted"/>
<evidence type="ECO:0000256" key="5">
    <source>
        <dbReference type="PROSITE-ProRule" id="PRU00108"/>
    </source>
</evidence>
<dbReference type="Pfam" id="PF00046">
    <property type="entry name" value="Homeodomain"/>
    <property type="match status" value="1"/>
</dbReference>
<evidence type="ECO:0000256" key="1">
    <source>
        <dbReference type="ARBA" id="ARBA00004123"/>
    </source>
</evidence>
<keyword evidence="3 5" id="KW-0371">Homeobox</keyword>
<feature type="domain" description="Homeobox" evidence="8">
    <location>
        <begin position="122"/>
        <end position="182"/>
    </location>
</feature>
<keyword evidence="2 5" id="KW-0238">DNA-binding</keyword>
<feature type="DNA-binding region" description="Homeobox" evidence="5">
    <location>
        <begin position="124"/>
        <end position="183"/>
    </location>
</feature>
<evidence type="ECO:0000259" key="8">
    <source>
        <dbReference type="PROSITE" id="PS50071"/>
    </source>
</evidence>
<evidence type="ECO:0000313" key="9">
    <source>
        <dbReference type="Proteomes" id="UP001652627"/>
    </source>
</evidence>
<dbReference type="GeneID" id="136994443"/>
<sequence>MSAGVLPPGRPGAPGSAEAAGARRRPGTSPPRGRQSLPVLSRPLTSFLIQDILRDGAERRRPAESRGGGEPGAPGGPQHRSAPSGTPHPEVASPPRQPRAGAAAEPYASGRASPPPARRPPRRPKRSRAAFSHSQVLELERKFSHQKYLSAPERAHLARHLQLTETQVKIWFQNRRYKTKRKELAAELREGGTAPAEPPRLYGPRLCCLGAWRPAAW</sequence>
<evidence type="ECO:0000256" key="6">
    <source>
        <dbReference type="RuleBase" id="RU000682"/>
    </source>
</evidence>
<dbReference type="InterPro" id="IPR001356">
    <property type="entry name" value="HD"/>
</dbReference>
<dbReference type="SUPFAM" id="SSF46689">
    <property type="entry name" value="Homeodomain-like"/>
    <property type="match status" value="1"/>
</dbReference>
<evidence type="ECO:0000313" key="10">
    <source>
        <dbReference type="RefSeq" id="XP_067168366.1"/>
    </source>
</evidence>
<dbReference type="CDD" id="cd00086">
    <property type="entry name" value="homeodomain"/>
    <property type="match status" value="1"/>
</dbReference>
<feature type="compositionally biased region" description="Basic and acidic residues" evidence="7">
    <location>
        <begin position="52"/>
        <end position="64"/>
    </location>
</feature>
<dbReference type="GO" id="GO:0003677">
    <property type="term" value="F:DNA binding"/>
    <property type="evidence" value="ECO:0007669"/>
    <property type="project" value="UniProtKB-KW"/>
</dbReference>
<keyword evidence="4 5" id="KW-0539">Nucleus</keyword>
<dbReference type="PROSITE" id="PS00027">
    <property type="entry name" value="HOMEOBOX_1"/>
    <property type="match status" value="1"/>
</dbReference>
<evidence type="ECO:0000256" key="3">
    <source>
        <dbReference type="ARBA" id="ARBA00023155"/>
    </source>
</evidence>